<reference evidence="1 2" key="1">
    <citation type="submission" date="2016-11" db="EMBL/GenBank/DDBJ databases">
        <title>Complete genome sequence of the aerobically denitrifying bacterium Chelatococcus daeguensis TAD1.</title>
        <authorList>
            <person name="Yang Y."/>
            <person name="Huang S."/>
            <person name="Lin E."/>
        </authorList>
    </citation>
    <scope>NUCLEOTIDE SEQUENCE [LARGE SCALE GENOMIC DNA]</scope>
    <source>
        <strain evidence="1 2">TAD1</strain>
    </source>
</reference>
<dbReference type="GO" id="GO:0019068">
    <property type="term" value="P:virion assembly"/>
    <property type="evidence" value="ECO:0007669"/>
    <property type="project" value="InterPro"/>
</dbReference>
<organism evidence="1 2">
    <name type="scientific">Chelatococcus daeguensis</name>
    <dbReference type="NCBI Taxonomy" id="444444"/>
    <lineage>
        <taxon>Bacteria</taxon>
        <taxon>Pseudomonadati</taxon>
        <taxon>Pseudomonadota</taxon>
        <taxon>Alphaproteobacteria</taxon>
        <taxon>Hyphomicrobiales</taxon>
        <taxon>Chelatococcaceae</taxon>
        <taxon>Chelatococcus</taxon>
    </lineage>
</organism>
<dbReference type="EMBL" id="CP018095">
    <property type="protein sequence ID" value="APF36723.1"/>
    <property type="molecule type" value="Genomic_DNA"/>
</dbReference>
<dbReference type="Proteomes" id="UP000182703">
    <property type="component" value="Chromosome"/>
</dbReference>
<dbReference type="KEGG" id="cdq:BOQ54_04780"/>
<name>A0AAC9JMX1_9HYPH</name>
<sequence length="104" mass="10904">MNAFAAAVDALFGDPNLARDAIWRAGGSGEGTPVRVVLRTPDQVTNFGAGRFVTAGRMLDVRTADAPSLDAGDTFEIGTEIFAVQGEPLRDAEGLIWSAEVKPA</sequence>
<evidence type="ECO:0000313" key="1">
    <source>
        <dbReference type="EMBL" id="APF36723.1"/>
    </source>
</evidence>
<dbReference type="Pfam" id="PF05354">
    <property type="entry name" value="Phage_attach"/>
    <property type="match status" value="1"/>
</dbReference>
<evidence type="ECO:0000313" key="2">
    <source>
        <dbReference type="Proteomes" id="UP000182703"/>
    </source>
</evidence>
<accession>A0AAC9JMX1</accession>
<dbReference type="RefSeq" id="WP_071923403.1">
    <property type="nucleotide sequence ID" value="NZ_CP018095.1"/>
</dbReference>
<gene>
    <name evidence="1" type="ORF">BOQ54_04780</name>
</gene>
<protein>
    <submittedName>
        <fullName evidence="1">Uncharacterized protein</fullName>
    </submittedName>
</protein>
<proteinExistence type="predicted"/>
<dbReference type="AlphaFoldDB" id="A0AAC9JMX1"/>
<dbReference type="InterPro" id="IPR008018">
    <property type="entry name" value="Phage_tail_attach_FII"/>
</dbReference>
<keyword evidence="2" id="KW-1185">Reference proteome</keyword>